<organism evidence="1 2">
    <name type="scientific">Hibiscus sabdariffa</name>
    <name type="common">roselle</name>
    <dbReference type="NCBI Taxonomy" id="183260"/>
    <lineage>
        <taxon>Eukaryota</taxon>
        <taxon>Viridiplantae</taxon>
        <taxon>Streptophyta</taxon>
        <taxon>Embryophyta</taxon>
        <taxon>Tracheophyta</taxon>
        <taxon>Spermatophyta</taxon>
        <taxon>Magnoliopsida</taxon>
        <taxon>eudicotyledons</taxon>
        <taxon>Gunneridae</taxon>
        <taxon>Pentapetalae</taxon>
        <taxon>rosids</taxon>
        <taxon>malvids</taxon>
        <taxon>Malvales</taxon>
        <taxon>Malvaceae</taxon>
        <taxon>Malvoideae</taxon>
        <taxon>Hibiscus</taxon>
    </lineage>
</organism>
<dbReference type="Proteomes" id="UP001396334">
    <property type="component" value="Unassembled WGS sequence"/>
</dbReference>
<keyword evidence="2" id="KW-1185">Reference proteome</keyword>
<sequence>MGLHSPTPPASLAGLQNYLRSCSEVISVVWLFPVERPRRSSGAFEVVKVVGWKRVYVGRKIVLRSGKFCLGAFTGKEEQYGSFFGSGQVGAKNGMARSYGGRSPLSHPPNLFLPLSNPCFEVVDNPMGFLLCVEFDDVFIPWISDVRVSGEVANQTVVVISVFIASPPVDIASVDAMVKTKSQELTGVWPWLSYKGFSPLYSMSPSISK</sequence>
<comment type="caution">
    <text evidence="1">The sequence shown here is derived from an EMBL/GenBank/DDBJ whole genome shotgun (WGS) entry which is preliminary data.</text>
</comment>
<evidence type="ECO:0000313" key="2">
    <source>
        <dbReference type="Proteomes" id="UP001396334"/>
    </source>
</evidence>
<evidence type="ECO:0000313" key="1">
    <source>
        <dbReference type="EMBL" id="KAK9044284.1"/>
    </source>
</evidence>
<reference evidence="1 2" key="1">
    <citation type="journal article" date="2024" name="G3 (Bethesda)">
        <title>Genome assembly of Hibiscus sabdariffa L. provides insights into metabolisms of medicinal natural products.</title>
        <authorList>
            <person name="Kim T."/>
        </authorList>
    </citation>
    <scope>NUCLEOTIDE SEQUENCE [LARGE SCALE GENOMIC DNA]</scope>
    <source>
        <strain evidence="1">TK-2024</strain>
        <tissue evidence="1">Old leaves</tissue>
    </source>
</reference>
<dbReference type="EMBL" id="JBBPBN010000003">
    <property type="protein sequence ID" value="KAK9044284.1"/>
    <property type="molecule type" value="Genomic_DNA"/>
</dbReference>
<gene>
    <name evidence="1" type="ORF">V6N11_072597</name>
</gene>
<proteinExistence type="predicted"/>
<protein>
    <submittedName>
        <fullName evidence="1">Uncharacterized protein</fullName>
    </submittedName>
</protein>
<name>A0ABR2U490_9ROSI</name>
<accession>A0ABR2U490</accession>